<evidence type="ECO:0000256" key="1">
    <source>
        <dbReference type="ARBA" id="ARBA00044755"/>
    </source>
</evidence>
<dbReference type="PANTHER" id="PTHR35024">
    <property type="entry name" value="HYPOTHETICAL CYTOSOLIC PROTEIN"/>
    <property type="match status" value="1"/>
</dbReference>
<dbReference type="AlphaFoldDB" id="A0A514BW74"/>
<dbReference type="KEGG" id="lyj:FKV23_02230"/>
<dbReference type="PANTHER" id="PTHR35024:SF4">
    <property type="entry name" value="POLYMER-FORMING CYTOSKELETAL PROTEIN"/>
    <property type="match status" value="1"/>
</dbReference>
<accession>A0A514BW74</accession>
<protein>
    <submittedName>
        <fullName evidence="2">Polymer-forming cytoskeletal protein</fullName>
    </submittedName>
</protein>
<name>A0A514BW74_9GAMM</name>
<evidence type="ECO:0000313" key="3">
    <source>
        <dbReference type="Proteomes" id="UP000317199"/>
    </source>
</evidence>
<reference evidence="2 3" key="1">
    <citation type="submission" date="2019-06" db="EMBL/GenBank/DDBJ databases">
        <title>Lysobacter alkalisoli sp. nov. isolated from saline-alkali soil.</title>
        <authorList>
            <person name="Sun J.-Q."/>
            <person name="Xu L."/>
        </authorList>
    </citation>
    <scope>NUCLEOTIDE SEQUENCE [LARGE SCALE GENOMIC DNA]</scope>
    <source>
        <strain evidence="2 3">SJ-36</strain>
    </source>
</reference>
<comment type="similarity">
    <text evidence="1">Belongs to the bactofilin family.</text>
</comment>
<evidence type="ECO:0000313" key="2">
    <source>
        <dbReference type="EMBL" id="QDH71663.1"/>
    </source>
</evidence>
<organism evidence="2 3">
    <name type="scientific">Marilutibacter alkalisoli</name>
    <dbReference type="NCBI Taxonomy" id="2591633"/>
    <lineage>
        <taxon>Bacteria</taxon>
        <taxon>Pseudomonadati</taxon>
        <taxon>Pseudomonadota</taxon>
        <taxon>Gammaproteobacteria</taxon>
        <taxon>Lysobacterales</taxon>
        <taxon>Lysobacteraceae</taxon>
        <taxon>Marilutibacter</taxon>
    </lineage>
</organism>
<sequence length="138" mass="14597">MFKNKPAHIEGQVDTLIGPQVVFRGDLEFSGGLYIEGKVIGKVIAHQGEKATLTLAEGGTIEGEVHAPVVVINGTLTGDVFAADRVELAAKARVQGNVHYKVVEMCAGSTLTGRLIHADSTLSEQTASPLREEFVEAA</sequence>
<proteinExistence type="inferred from homology"/>
<dbReference type="Pfam" id="PF04519">
    <property type="entry name" value="Bactofilin"/>
    <property type="match status" value="1"/>
</dbReference>
<dbReference type="InterPro" id="IPR007607">
    <property type="entry name" value="BacA/B"/>
</dbReference>
<dbReference type="OrthoDB" id="5294247at2"/>
<dbReference type="Proteomes" id="UP000317199">
    <property type="component" value="Chromosome"/>
</dbReference>
<dbReference type="RefSeq" id="WP_141624993.1">
    <property type="nucleotide sequence ID" value="NZ_CP041242.1"/>
</dbReference>
<dbReference type="EMBL" id="CP041242">
    <property type="protein sequence ID" value="QDH71663.1"/>
    <property type="molecule type" value="Genomic_DNA"/>
</dbReference>
<gene>
    <name evidence="2" type="ORF">FKV23_02230</name>
</gene>
<keyword evidence="3" id="KW-1185">Reference proteome</keyword>